<evidence type="ECO:0000256" key="1">
    <source>
        <dbReference type="ARBA" id="ARBA00023002"/>
    </source>
</evidence>
<dbReference type="Proteomes" id="UP001558713">
    <property type="component" value="Unassembled WGS sequence"/>
</dbReference>
<organism evidence="3 4">
    <name type="scientific">Cardamine amara subsp. amara</name>
    <dbReference type="NCBI Taxonomy" id="228776"/>
    <lineage>
        <taxon>Eukaryota</taxon>
        <taxon>Viridiplantae</taxon>
        <taxon>Streptophyta</taxon>
        <taxon>Embryophyta</taxon>
        <taxon>Tracheophyta</taxon>
        <taxon>Spermatophyta</taxon>
        <taxon>Magnoliopsida</taxon>
        <taxon>eudicotyledons</taxon>
        <taxon>Gunneridae</taxon>
        <taxon>Pentapetalae</taxon>
        <taxon>rosids</taxon>
        <taxon>malvids</taxon>
        <taxon>Brassicales</taxon>
        <taxon>Brassicaceae</taxon>
        <taxon>Cardamineae</taxon>
        <taxon>Cardamine</taxon>
    </lineage>
</organism>
<protein>
    <submittedName>
        <fullName evidence="3">Ferric reduction oxidase 3</fullName>
    </submittedName>
</protein>
<dbReference type="InterPro" id="IPR050369">
    <property type="entry name" value="RBOH/FRE"/>
</dbReference>
<feature type="transmembrane region" description="Helical" evidence="2">
    <location>
        <begin position="12"/>
        <end position="28"/>
    </location>
</feature>
<feature type="transmembrane region" description="Helical" evidence="2">
    <location>
        <begin position="58"/>
        <end position="78"/>
    </location>
</feature>
<evidence type="ECO:0000256" key="2">
    <source>
        <dbReference type="SAM" id="Phobius"/>
    </source>
</evidence>
<gene>
    <name evidence="3" type="ORF">V5N11_032682</name>
</gene>
<dbReference type="GO" id="GO:0016491">
    <property type="term" value="F:oxidoreductase activity"/>
    <property type="evidence" value="ECO:0007669"/>
    <property type="project" value="UniProtKB-KW"/>
</dbReference>
<evidence type="ECO:0000313" key="3">
    <source>
        <dbReference type="EMBL" id="KAL1192217.1"/>
    </source>
</evidence>
<keyword evidence="2" id="KW-0812">Transmembrane</keyword>
<dbReference type="AlphaFoldDB" id="A0ABD0ZC18"/>
<dbReference type="PANTHER" id="PTHR11972:SF148">
    <property type="entry name" value="FERRIC REDUCTION OXIDASE 3, MITOCHONDRIAL-RELATED"/>
    <property type="match status" value="1"/>
</dbReference>
<dbReference type="PANTHER" id="PTHR11972">
    <property type="entry name" value="NADPH OXIDASE"/>
    <property type="match status" value="1"/>
</dbReference>
<keyword evidence="1" id="KW-0560">Oxidoreductase</keyword>
<accession>A0ABD0ZC18</accession>
<sequence length="240" mass="27114">MNKEVIKKVIKVLAMVILMGTMVIWIMMPTSTYKKIWLTSMRAKLGKSIYFGKTGVNLLVYMFPMILLAFLGSIYLHLKKQTSVDQFNSGVERKKRNKFRALRRPMLVNGPLVIVTVTEVMFLAMFMALLLWSLLNYFYHTFVTITPQSAPIHGENLWQARLDSIAVRLALGGNICLGFLFYPVSRGSSLVAAVGLTFGVKHQLPYMARSLGHDVIHQPRSLLFYLLDIHKSSLTDVGVG</sequence>
<dbReference type="EMBL" id="JBANAX010000829">
    <property type="protein sequence ID" value="KAL1192217.1"/>
    <property type="molecule type" value="Genomic_DNA"/>
</dbReference>
<keyword evidence="4" id="KW-1185">Reference proteome</keyword>
<comment type="caution">
    <text evidence="3">The sequence shown here is derived from an EMBL/GenBank/DDBJ whole genome shotgun (WGS) entry which is preliminary data.</text>
</comment>
<keyword evidence="2" id="KW-0472">Membrane</keyword>
<name>A0ABD0ZC18_CARAN</name>
<reference evidence="3 4" key="1">
    <citation type="submission" date="2024-04" db="EMBL/GenBank/DDBJ databases">
        <title>Genome assembly C_amara_ONT_v2.</title>
        <authorList>
            <person name="Yant L."/>
            <person name="Moore C."/>
            <person name="Slenker M."/>
        </authorList>
    </citation>
    <scope>NUCLEOTIDE SEQUENCE [LARGE SCALE GENOMIC DNA]</scope>
    <source>
        <tissue evidence="3">Leaf</tissue>
    </source>
</reference>
<feature type="transmembrane region" description="Helical" evidence="2">
    <location>
        <begin position="106"/>
        <end position="132"/>
    </location>
</feature>
<evidence type="ECO:0000313" key="4">
    <source>
        <dbReference type="Proteomes" id="UP001558713"/>
    </source>
</evidence>
<keyword evidence="2" id="KW-1133">Transmembrane helix</keyword>
<proteinExistence type="predicted"/>